<dbReference type="EMBL" id="MH248138">
    <property type="protein sequence ID" value="AWY08482.1"/>
    <property type="molecule type" value="Genomic_DNA"/>
</dbReference>
<protein>
    <submittedName>
        <fullName evidence="1">Uncharacterized protein</fullName>
    </submittedName>
</protein>
<keyword evidence="2" id="KW-1185">Reference proteome</keyword>
<name>A0A2Z4QDY2_9CAUD</name>
<dbReference type="Proteomes" id="UP000251795">
    <property type="component" value="Segment"/>
</dbReference>
<proteinExistence type="predicted"/>
<accession>A0A2Z4QDY2</accession>
<evidence type="ECO:0000313" key="1">
    <source>
        <dbReference type="EMBL" id="AWY08482.1"/>
    </source>
</evidence>
<sequence length="114" mass="12844">MSEDDFHFEFGADDDSGYYIDQPLHMIVDGEDAIVGHLVDSGDTVLMYGGYFIVDEDDCEDATVLIEVPIFKVDPLSTIILVTNADEMRLRFNRESLTLAFINDIPLVVKSTRH</sequence>
<gene>
    <name evidence="1" type="ORF">Alexandra_218</name>
</gene>
<reference evidence="1 2" key="1">
    <citation type="submission" date="2018-04" db="EMBL/GenBank/DDBJ databases">
        <authorList>
            <person name="Go L.Y."/>
            <person name="Mitchell J.A."/>
        </authorList>
    </citation>
    <scope>NUCLEOTIDE SEQUENCE [LARGE SCALE GENOMIC DNA]</scope>
</reference>
<evidence type="ECO:0000313" key="2">
    <source>
        <dbReference type="Proteomes" id="UP000251795"/>
    </source>
</evidence>
<organism evidence="1 2">
    <name type="scientific">Erwinia phage vB_EamM_Alexandra</name>
    <dbReference type="NCBI Taxonomy" id="2201424"/>
    <lineage>
        <taxon>Viruses</taxon>
        <taxon>Duplodnaviria</taxon>
        <taxon>Heunggongvirae</taxon>
        <taxon>Uroviricota</taxon>
        <taxon>Caudoviricetes</taxon>
        <taxon>Alexandravirus</taxon>
        <taxon>Alexandravirus alexandra</taxon>
    </lineage>
</organism>